<dbReference type="Proteomes" id="UP001221142">
    <property type="component" value="Unassembled WGS sequence"/>
</dbReference>
<comment type="caution">
    <text evidence="4">The sequence shown here is derived from an EMBL/GenBank/DDBJ whole genome shotgun (WGS) entry which is preliminary data.</text>
</comment>
<organism evidence="4 5">
    <name type="scientific">Roridomyces roridus</name>
    <dbReference type="NCBI Taxonomy" id="1738132"/>
    <lineage>
        <taxon>Eukaryota</taxon>
        <taxon>Fungi</taxon>
        <taxon>Dikarya</taxon>
        <taxon>Basidiomycota</taxon>
        <taxon>Agaricomycotina</taxon>
        <taxon>Agaricomycetes</taxon>
        <taxon>Agaricomycetidae</taxon>
        <taxon>Agaricales</taxon>
        <taxon>Marasmiineae</taxon>
        <taxon>Mycenaceae</taxon>
        <taxon>Roridomyces</taxon>
    </lineage>
</organism>
<gene>
    <name evidence="4" type="ORF">FB45DRAFT_1060244</name>
</gene>
<evidence type="ECO:0000256" key="2">
    <source>
        <dbReference type="SAM" id="MobiDB-lite"/>
    </source>
</evidence>
<dbReference type="PANTHER" id="PTHR46572">
    <property type="entry name" value="RHO1 GDP-GTP EXCHANGE PROTEIN 1-RELATED"/>
    <property type="match status" value="1"/>
</dbReference>
<keyword evidence="5" id="KW-1185">Reference proteome</keyword>
<evidence type="ECO:0000313" key="4">
    <source>
        <dbReference type="EMBL" id="KAJ7625567.1"/>
    </source>
</evidence>
<evidence type="ECO:0000313" key="5">
    <source>
        <dbReference type="Proteomes" id="UP001221142"/>
    </source>
</evidence>
<feature type="region of interest" description="Disordered" evidence="2">
    <location>
        <begin position="1"/>
        <end position="21"/>
    </location>
</feature>
<keyword evidence="1" id="KW-0344">Guanine-nucleotide releasing factor</keyword>
<accession>A0AAD7BNC0</accession>
<dbReference type="AlphaFoldDB" id="A0AAD7BNC0"/>
<dbReference type="Pfam" id="PF00780">
    <property type="entry name" value="CNH"/>
    <property type="match status" value="1"/>
</dbReference>
<sequence length="414" mass="46775">MSKAMQRPMPLPSISSKGPGLRSKWRHILRGLRGRSQISIPLEALPTHLTDRISIEVYERIMDHLANLHPHTLFICTQVCRLWVPRSRFLLLTSTICHPVCRTEHDGAVLCASPYREHDPTFDLHPVNDYGVLYGTQDGIYRASRDGSGSRLLSLPNVSQIKILMDQNLFLCLSDGNLVAASFSSLRAGVCQNSDTQRMTESDIVSFHVFSTYANSSVRVAAVKASNSGSTSITIYKLVRDRRTCKVVFVRNNEIATEIYSVRFLNRRSAIVAIKRDDATREWFQRLDLNTLNATRLPKSPILLDDWSSKSKPIISFLVDGMLLLCFDDIGIYVDRFNMANVDLVFRWDSTPVAFALHEPYILAFSETRITVWNIQTAEIVQTIHSAYRLLDTSQSGERILVGHENSVAEIVFS</sequence>
<dbReference type="PANTHER" id="PTHR46572:SF1">
    <property type="entry name" value="RHO1 GUANINE NUCLEOTIDE EXCHANGE FACTOR TUS1"/>
    <property type="match status" value="1"/>
</dbReference>
<name>A0AAD7BNC0_9AGAR</name>
<protein>
    <submittedName>
        <fullName evidence="4">CNH domain-containing protein</fullName>
    </submittedName>
</protein>
<dbReference type="PROSITE" id="PS50219">
    <property type="entry name" value="CNH"/>
    <property type="match status" value="1"/>
</dbReference>
<feature type="domain" description="CNH" evidence="3">
    <location>
        <begin position="106"/>
        <end position="399"/>
    </location>
</feature>
<dbReference type="GO" id="GO:0005085">
    <property type="term" value="F:guanyl-nucleotide exchange factor activity"/>
    <property type="evidence" value="ECO:0007669"/>
    <property type="project" value="UniProtKB-KW"/>
</dbReference>
<evidence type="ECO:0000259" key="3">
    <source>
        <dbReference type="PROSITE" id="PS50219"/>
    </source>
</evidence>
<proteinExistence type="predicted"/>
<reference evidence="4" key="1">
    <citation type="submission" date="2023-03" db="EMBL/GenBank/DDBJ databases">
        <title>Massive genome expansion in bonnet fungi (Mycena s.s.) driven by repeated elements and novel gene families across ecological guilds.</title>
        <authorList>
            <consortium name="Lawrence Berkeley National Laboratory"/>
            <person name="Harder C.B."/>
            <person name="Miyauchi S."/>
            <person name="Viragh M."/>
            <person name="Kuo A."/>
            <person name="Thoen E."/>
            <person name="Andreopoulos B."/>
            <person name="Lu D."/>
            <person name="Skrede I."/>
            <person name="Drula E."/>
            <person name="Henrissat B."/>
            <person name="Morin E."/>
            <person name="Kohler A."/>
            <person name="Barry K."/>
            <person name="LaButti K."/>
            <person name="Morin E."/>
            <person name="Salamov A."/>
            <person name="Lipzen A."/>
            <person name="Mereny Z."/>
            <person name="Hegedus B."/>
            <person name="Baldrian P."/>
            <person name="Stursova M."/>
            <person name="Weitz H."/>
            <person name="Taylor A."/>
            <person name="Grigoriev I.V."/>
            <person name="Nagy L.G."/>
            <person name="Martin F."/>
            <person name="Kauserud H."/>
        </authorList>
    </citation>
    <scope>NUCLEOTIDE SEQUENCE</scope>
    <source>
        <strain evidence="4">9284</strain>
    </source>
</reference>
<dbReference type="InterPro" id="IPR052233">
    <property type="entry name" value="Rho-type_GEFs"/>
</dbReference>
<dbReference type="EMBL" id="JARKIF010000012">
    <property type="protein sequence ID" value="KAJ7625567.1"/>
    <property type="molecule type" value="Genomic_DNA"/>
</dbReference>
<dbReference type="InterPro" id="IPR001180">
    <property type="entry name" value="CNH_dom"/>
</dbReference>
<evidence type="ECO:0000256" key="1">
    <source>
        <dbReference type="ARBA" id="ARBA00022658"/>
    </source>
</evidence>
<dbReference type="SMART" id="SM00036">
    <property type="entry name" value="CNH"/>
    <property type="match status" value="1"/>
</dbReference>